<evidence type="ECO:0000313" key="1">
    <source>
        <dbReference type="EMBL" id="GGH94645.1"/>
    </source>
</evidence>
<dbReference type="Proteomes" id="UP000621856">
    <property type="component" value="Unassembled WGS sequence"/>
</dbReference>
<reference evidence="1" key="1">
    <citation type="journal article" date="2014" name="Int. J. Syst. Evol. Microbiol.">
        <title>Complete genome sequence of Corynebacterium casei LMG S-19264T (=DSM 44701T), isolated from a smear-ripened cheese.</title>
        <authorList>
            <consortium name="US DOE Joint Genome Institute (JGI-PGF)"/>
            <person name="Walter F."/>
            <person name="Albersmeier A."/>
            <person name="Kalinowski J."/>
            <person name="Ruckert C."/>
        </authorList>
    </citation>
    <scope>NUCLEOTIDE SEQUENCE</scope>
    <source>
        <strain evidence="1">CGMCC 1.14984</strain>
    </source>
</reference>
<comment type="caution">
    <text evidence="1">The sequence shown here is derived from an EMBL/GenBank/DDBJ whole genome shotgun (WGS) entry which is preliminary data.</text>
</comment>
<proteinExistence type="predicted"/>
<name>A0A8J3A103_9PROT</name>
<dbReference type="EMBL" id="BMGZ01000001">
    <property type="protein sequence ID" value="GGH94645.1"/>
    <property type="molecule type" value="Genomic_DNA"/>
</dbReference>
<organism evidence="1 2">
    <name type="scientific">Aquisalinus luteolus</name>
    <dbReference type="NCBI Taxonomy" id="1566827"/>
    <lineage>
        <taxon>Bacteria</taxon>
        <taxon>Pseudomonadati</taxon>
        <taxon>Pseudomonadota</taxon>
        <taxon>Alphaproteobacteria</taxon>
        <taxon>Parvularculales</taxon>
        <taxon>Parvularculaceae</taxon>
        <taxon>Aquisalinus</taxon>
    </lineage>
</organism>
<gene>
    <name evidence="1" type="ORF">GCM10011355_09320</name>
</gene>
<accession>A0A8J3A103</accession>
<reference evidence="1" key="2">
    <citation type="submission" date="2020-09" db="EMBL/GenBank/DDBJ databases">
        <authorList>
            <person name="Sun Q."/>
            <person name="Zhou Y."/>
        </authorList>
    </citation>
    <scope>NUCLEOTIDE SEQUENCE</scope>
    <source>
        <strain evidence="1">CGMCC 1.14984</strain>
    </source>
</reference>
<dbReference type="AlphaFoldDB" id="A0A8J3A103"/>
<evidence type="ECO:0000313" key="2">
    <source>
        <dbReference type="Proteomes" id="UP000621856"/>
    </source>
</evidence>
<sequence length="76" mass="8546">MPQLSDLIAHNVPSARLLRKAKRLTQRIACFSISGNQLTLSLKQNFLSWFGYMAGRLSSVQVRKPRSQGSNLRNGM</sequence>
<protein>
    <submittedName>
        <fullName evidence="1">Uncharacterized protein</fullName>
    </submittedName>
</protein>